<comment type="subcellular location">
    <subcellularLocation>
        <location evidence="1">Cell membrane</location>
        <topology evidence="1">Single-pass type I membrane protein</topology>
    </subcellularLocation>
    <subcellularLocation>
        <location evidence="14">Synapse</location>
    </subcellularLocation>
</comment>
<evidence type="ECO:0000256" key="5">
    <source>
        <dbReference type="ARBA" id="ARBA00022737"/>
    </source>
</evidence>
<dbReference type="Pfam" id="PF00041">
    <property type="entry name" value="fn3"/>
    <property type="match status" value="3"/>
</dbReference>
<gene>
    <name evidence="20" type="primary">LOC100906084</name>
</gene>
<dbReference type="Pfam" id="PF13927">
    <property type="entry name" value="Ig_3"/>
    <property type="match status" value="2"/>
</dbReference>
<evidence type="ECO:0000256" key="8">
    <source>
        <dbReference type="ARBA" id="ARBA00022989"/>
    </source>
</evidence>
<keyword evidence="9" id="KW-0770">Synapse</keyword>
<dbReference type="GO" id="GO:0045202">
    <property type="term" value="C:synapse"/>
    <property type="evidence" value="ECO:0007669"/>
    <property type="project" value="UniProtKB-SubCell"/>
</dbReference>
<organism evidence="19 20">
    <name type="scientific">Galendromus occidentalis</name>
    <name type="common">western predatory mite</name>
    <dbReference type="NCBI Taxonomy" id="34638"/>
    <lineage>
        <taxon>Eukaryota</taxon>
        <taxon>Metazoa</taxon>
        <taxon>Ecdysozoa</taxon>
        <taxon>Arthropoda</taxon>
        <taxon>Chelicerata</taxon>
        <taxon>Arachnida</taxon>
        <taxon>Acari</taxon>
        <taxon>Parasitiformes</taxon>
        <taxon>Mesostigmata</taxon>
        <taxon>Gamasina</taxon>
        <taxon>Phytoseioidea</taxon>
        <taxon>Phytoseiidae</taxon>
        <taxon>Typhlodrominae</taxon>
        <taxon>Galendromus</taxon>
    </lineage>
</organism>
<evidence type="ECO:0000256" key="12">
    <source>
        <dbReference type="ARBA" id="ARBA00023180"/>
    </source>
</evidence>
<dbReference type="InterPro" id="IPR056754">
    <property type="entry name" value="DSCAM/DSCAML_C"/>
</dbReference>
<evidence type="ECO:0000256" key="7">
    <source>
        <dbReference type="ARBA" id="ARBA00022902"/>
    </source>
</evidence>
<dbReference type="SUPFAM" id="SSF48726">
    <property type="entry name" value="Immunoglobulin"/>
    <property type="match status" value="9"/>
</dbReference>
<feature type="region of interest" description="Disordered" evidence="15">
    <location>
        <begin position="1473"/>
        <end position="1501"/>
    </location>
</feature>
<feature type="domain" description="Ig-like" evidence="17">
    <location>
        <begin position="813"/>
        <end position="903"/>
    </location>
</feature>
<dbReference type="GO" id="GO:0009653">
    <property type="term" value="P:anatomical structure morphogenesis"/>
    <property type="evidence" value="ECO:0007669"/>
    <property type="project" value="UniProtKB-ARBA"/>
</dbReference>
<dbReference type="GO" id="GO:0098609">
    <property type="term" value="P:cell-cell adhesion"/>
    <property type="evidence" value="ECO:0007669"/>
    <property type="project" value="TreeGrafter"/>
</dbReference>
<dbReference type="KEGG" id="goe:100906084"/>
<dbReference type="FunFam" id="2.60.40.10:FF:000032">
    <property type="entry name" value="palladin isoform X1"/>
    <property type="match status" value="2"/>
</dbReference>
<dbReference type="FunFam" id="2.60.40.10:FF:000333">
    <property type="entry name" value="Down syndrome cell adhesion molecule"/>
    <property type="match status" value="1"/>
</dbReference>
<evidence type="ECO:0000256" key="14">
    <source>
        <dbReference type="ARBA" id="ARBA00034103"/>
    </source>
</evidence>
<dbReference type="FunFam" id="2.60.40.10:FF:000120">
    <property type="entry name" value="Down syndrome cell adhesion molecule like 1"/>
    <property type="match status" value="1"/>
</dbReference>
<keyword evidence="19" id="KW-1185">Reference proteome</keyword>
<evidence type="ECO:0000256" key="1">
    <source>
        <dbReference type="ARBA" id="ARBA00004251"/>
    </source>
</evidence>
<evidence type="ECO:0000256" key="16">
    <source>
        <dbReference type="SAM" id="Phobius"/>
    </source>
</evidence>
<dbReference type="PANTHER" id="PTHR44170">
    <property type="entry name" value="PROTEIN SIDEKICK"/>
    <property type="match status" value="1"/>
</dbReference>
<evidence type="ECO:0000259" key="17">
    <source>
        <dbReference type="PROSITE" id="PS50835"/>
    </source>
</evidence>
<dbReference type="Gene3D" id="2.60.40.10">
    <property type="entry name" value="Immunoglobulins"/>
    <property type="match status" value="13"/>
</dbReference>
<evidence type="ECO:0000256" key="4">
    <source>
        <dbReference type="ARBA" id="ARBA00022729"/>
    </source>
</evidence>
<sequence length="1501" mass="165753">MQTANATDHIVQYRERVTAGNNAVVTGGDSTGPRFSAEPPFWVEFSNSSGAELTCEAAGDAPITLTWVSADDPSETVSQVPGLRVFSDEGTLVIPPFRSEDYRQDVHAVVYRCVATNNVGSITSRDVHVSAVVDYTYEPRVYDGFVVRGNTAVLKCHVPSYIRQYTNVDAWIRDDGFTINASGNKEDRYTVLQSGELLVYRTSTEDEKRSYKCRTRHLLTGKIAVTSTHGKVTVTESHVSSAPKATLFFPEVKAKLGSHVDLPCVAQGHPPPKYSWYIEDEEGNRRKLIDTDRLQTSNGVVTIRAVKLADEGRYVCIARNSAGEERTESVLTVVIPLQTKLYPQEQRVEIGHEAVFNCSIQGQPVTSVTWRKDSQPLLADGRIQLLDSDRVLRIQSIRREDAGIYQCFAENDRDASQAVALLRLDDMSPSMLEGFEEKFVTPGDTFELRCKAKGSPLPEVTWRIDGDHLYKSERHKISSRQNAHETEAILQVSDARVEDSGEYTCVASNDIGTAVEHSSRVNIEGEAFVRPMRNASVVSGTDLAIKCPYGGYPVGPITWLKSGMVLPVNYRHSIDNKGVLHVRQTHKPNDEGEYTCQIQGGQDKDTTTATTYISVVVAPQIDDHFFPDIIKVEEGTRSRLMCSVSKGDPPLRFRWLKNGLQLRNNADRQIESNEDSSIIKFQRVKFADKGMYTCFVSNDAASVSRTVELIVSVAPRWKVEPRNASAVIGQSAILHCSCDGFPAPSVTWKKGVGVEPRNFSYIHYNFRNHHLVNGSLLIRELEESDQGYYLCEAHNGIGAGISKLVYLTVHVPPHFDAKHRTYNVPKGSQVTLECAASGDRPMHYVWEKNLNTALNESRYVIETKETKSALFINKANREDSAMFSCRAQNYYGQETALIQLVVQEPPGAATNLLIRNQTSRTATLHWQIPYSGNSVITRYTIEYKLKKDPWPSKDNPNVKVHKVVVGGGENHLAVLSNLQPITQYEVRMSAVNALGTGPYSGTVALITTEEAPSAPPNSVSVHTTGSQSLKVSWKAPPKDQQNGPIKGYKVGYRLAYTDGSYSFKQVEPPVETTYLTNLQRMTKYAIVVQAYNQAGTGPASDEVIAATLETSPPTSPSIRVSPVSTSSLRVSWEFSPKDNKGQVTEYTLHYSFEEEHWLKVTLDAANAQTYVLQGLRCGTVYQLYMTASNSLGTGEPGPRAVARTKGTPPIRPLLERFISTNTSCITLHLSAWKDSAAAALQAQATCPVTRFAIQYRSNERNTWVVLSDVITATGTKTIEHLTPSRKYQLSVTAYSDAGSTKADFIVQTTDSSTAGQASIGSGLLDESSGSSSLWLVVSIVAPLLAVIVVVAVLVTVCLKKKFFLMSPSPQDQRGNQSPCHDTSTIYRDSKLYMQDQNILLYSTLNHHRSMAHNDHGATLASIARNGTLRNPQTGGVQETQLYSTPHRTGTLNHRNNACIPTWSHEYQTTPATLNSANGLDRWTPCDDTSEIPSEESHSVYA</sequence>
<evidence type="ECO:0000256" key="11">
    <source>
        <dbReference type="ARBA" id="ARBA00023157"/>
    </source>
</evidence>
<feature type="domain" description="Fibronectin type-III" evidence="18">
    <location>
        <begin position="1115"/>
        <end position="1207"/>
    </location>
</feature>
<feature type="domain" description="Ig-like" evidence="17">
    <location>
        <begin position="619"/>
        <end position="708"/>
    </location>
</feature>
<keyword evidence="5" id="KW-0677">Repeat</keyword>
<keyword evidence="13" id="KW-0393">Immunoglobulin domain</keyword>
<evidence type="ECO:0000256" key="15">
    <source>
        <dbReference type="SAM" id="MobiDB-lite"/>
    </source>
</evidence>
<keyword evidence="11" id="KW-1015">Disulfide bond</keyword>
<feature type="transmembrane region" description="Helical" evidence="16">
    <location>
        <begin position="1333"/>
        <end position="1358"/>
    </location>
</feature>
<dbReference type="Pfam" id="PF07679">
    <property type="entry name" value="I-set"/>
    <property type="match status" value="5"/>
</dbReference>
<evidence type="ECO:0000256" key="3">
    <source>
        <dbReference type="ARBA" id="ARBA00022692"/>
    </source>
</evidence>
<feature type="domain" description="Ig-like" evidence="17">
    <location>
        <begin position="429"/>
        <end position="522"/>
    </location>
</feature>
<dbReference type="FunFam" id="2.60.40.10:FF:000104">
    <property type="entry name" value="Down syndrome cell adhesion molecule b"/>
    <property type="match status" value="1"/>
</dbReference>
<evidence type="ECO:0000256" key="2">
    <source>
        <dbReference type="ARBA" id="ARBA00022475"/>
    </source>
</evidence>
<dbReference type="InterPro" id="IPR007110">
    <property type="entry name" value="Ig-like_dom"/>
</dbReference>
<dbReference type="CDD" id="cd00063">
    <property type="entry name" value="FN3"/>
    <property type="match status" value="4"/>
</dbReference>
<dbReference type="GO" id="GO:0030154">
    <property type="term" value="P:cell differentiation"/>
    <property type="evidence" value="ECO:0007669"/>
    <property type="project" value="UniProtKB-ARBA"/>
</dbReference>
<keyword evidence="2" id="KW-1003">Cell membrane</keyword>
<dbReference type="PANTHER" id="PTHR44170:SF6">
    <property type="entry name" value="CONTACTIN"/>
    <property type="match status" value="1"/>
</dbReference>
<dbReference type="PROSITE" id="PS50835">
    <property type="entry name" value="IG_LIKE"/>
    <property type="match status" value="9"/>
</dbReference>
<keyword evidence="7" id="KW-0524">Neurogenesis</keyword>
<dbReference type="RefSeq" id="XP_028968318.1">
    <property type="nucleotide sequence ID" value="XM_029112485.1"/>
</dbReference>
<feature type="domain" description="Ig-like" evidence="17">
    <location>
        <begin position="243"/>
        <end position="332"/>
    </location>
</feature>
<protein>
    <submittedName>
        <fullName evidence="20">Down syndrome cell adhesion molecule-like protein Dscam2</fullName>
    </submittedName>
</protein>
<dbReference type="InterPro" id="IPR036116">
    <property type="entry name" value="FN3_sf"/>
</dbReference>
<dbReference type="FunFam" id="2.60.40.10:FF:000017">
    <property type="entry name" value="Down syndrome cell adhesion molecule b"/>
    <property type="match status" value="1"/>
</dbReference>
<keyword evidence="12" id="KW-0325">Glycoprotein</keyword>
<dbReference type="InterPro" id="IPR013783">
    <property type="entry name" value="Ig-like_fold"/>
</dbReference>
<proteinExistence type="predicted"/>
<dbReference type="PROSITE" id="PS50853">
    <property type="entry name" value="FN3"/>
    <property type="match status" value="4"/>
</dbReference>
<keyword evidence="4" id="KW-0732">Signal</keyword>
<feature type="domain" description="Ig-like" evidence="17">
    <location>
        <begin position="715"/>
        <end position="808"/>
    </location>
</feature>
<evidence type="ECO:0000313" key="20">
    <source>
        <dbReference type="RefSeq" id="XP_028968318.1"/>
    </source>
</evidence>
<dbReference type="InterPro" id="IPR003599">
    <property type="entry name" value="Ig_sub"/>
</dbReference>
<dbReference type="Proteomes" id="UP000694867">
    <property type="component" value="Unplaced"/>
</dbReference>
<dbReference type="SMART" id="SM00408">
    <property type="entry name" value="IGc2"/>
    <property type="match status" value="8"/>
</dbReference>
<feature type="domain" description="Fibronectin type-III" evidence="18">
    <location>
        <begin position="905"/>
        <end position="1011"/>
    </location>
</feature>
<evidence type="ECO:0000256" key="10">
    <source>
        <dbReference type="ARBA" id="ARBA00023136"/>
    </source>
</evidence>
<dbReference type="CDD" id="cd00096">
    <property type="entry name" value="Ig"/>
    <property type="match status" value="1"/>
</dbReference>
<evidence type="ECO:0000256" key="9">
    <source>
        <dbReference type="ARBA" id="ARBA00023018"/>
    </source>
</evidence>
<dbReference type="GO" id="GO:0007399">
    <property type="term" value="P:nervous system development"/>
    <property type="evidence" value="ECO:0007669"/>
    <property type="project" value="UniProtKB-KW"/>
</dbReference>
<dbReference type="SMART" id="SM00060">
    <property type="entry name" value="FN3"/>
    <property type="match status" value="4"/>
</dbReference>
<dbReference type="InterPro" id="IPR003598">
    <property type="entry name" value="Ig_sub2"/>
</dbReference>
<feature type="domain" description="Fibronectin type-III" evidence="18">
    <location>
        <begin position="1015"/>
        <end position="1113"/>
    </location>
</feature>
<feature type="domain" description="Ig-like" evidence="17">
    <location>
        <begin position="526"/>
        <end position="614"/>
    </location>
</feature>
<evidence type="ECO:0000256" key="13">
    <source>
        <dbReference type="ARBA" id="ARBA00023319"/>
    </source>
</evidence>
<feature type="domain" description="Ig-like" evidence="17">
    <location>
        <begin position="139"/>
        <end position="233"/>
    </location>
</feature>
<dbReference type="GO" id="GO:0005886">
    <property type="term" value="C:plasma membrane"/>
    <property type="evidence" value="ECO:0007669"/>
    <property type="project" value="UniProtKB-SubCell"/>
</dbReference>
<dbReference type="InterPro" id="IPR003961">
    <property type="entry name" value="FN3_dom"/>
</dbReference>
<dbReference type="FunFam" id="2.60.40.10:FF:000107">
    <property type="entry name" value="Myosin, light chain kinase a"/>
    <property type="match status" value="1"/>
</dbReference>
<dbReference type="SUPFAM" id="SSF49265">
    <property type="entry name" value="Fibronectin type III"/>
    <property type="match status" value="2"/>
</dbReference>
<keyword evidence="8 16" id="KW-1133">Transmembrane helix</keyword>
<reference evidence="20" key="1">
    <citation type="submission" date="2025-08" db="UniProtKB">
        <authorList>
            <consortium name="RefSeq"/>
        </authorList>
    </citation>
    <scope>IDENTIFICATION</scope>
</reference>
<accession>A0AAJ7SGH0</accession>
<dbReference type="Pfam" id="PF25059">
    <property type="entry name" value="FN3_DSCAM-DSCAML_C"/>
    <property type="match status" value="1"/>
</dbReference>
<keyword evidence="3 16" id="KW-0812">Transmembrane</keyword>
<feature type="domain" description="Ig-like" evidence="17">
    <location>
        <begin position="33"/>
        <end position="130"/>
    </location>
</feature>
<feature type="domain" description="Ig-like" evidence="17">
    <location>
        <begin position="336"/>
        <end position="420"/>
    </location>
</feature>
<keyword evidence="10 16" id="KW-0472">Membrane</keyword>
<evidence type="ECO:0000259" key="18">
    <source>
        <dbReference type="PROSITE" id="PS50853"/>
    </source>
</evidence>
<feature type="domain" description="Fibronectin type-III" evidence="18">
    <location>
        <begin position="1209"/>
        <end position="1312"/>
    </location>
</feature>
<dbReference type="InterPro" id="IPR013098">
    <property type="entry name" value="Ig_I-set"/>
</dbReference>
<dbReference type="GeneID" id="100906084"/>
<name>A0AAJ7SGH0_9ACAR</name>
<dbReference type="SMART" id="SM00409">
    <property type="entry name" value="IG"/>
    <property type="match status" value="9"/>
</dbReference>
<dbReference type="InterPro" id="IPR036179">
    <property type="entry name" value="Ig-like_dom_sf"/>
</dbReference>
<evidence type="ECO:0000313" key="19">
    <source>
        <dbReference type="Proteomes" id="UP000694867"/>
    </source>
</evidence>
<evidence type="ECO:0000256" key="6">
    <source>
        <dbReference type="ARBA" id="ARBA00022889"/>
    </source>
</evidence>
<keyword evidence="6" id="KW-0130">Cell adhesion</keyword>